<evidence type="ECO:0008006" key="3">
    <source>
        <dbReference type="Google" id="ProtNLM"/>
    </source>
</evidence>
<reference evidence="1 2" key="1">
    <citation type="submission" date="2015-10" db="EMBL/GenBank/DDBJ databases">
        <title>Pseudomonas putida clinical strains.</title>
        <authorList>
            <person name="Molina L."/>
            <person name="Udaondo Z."/>
        </authorList>
    </citation>
    <scope>NUCLEOTIDE SEQUENCE [LARGE SCALE GENOMIC DNA]</scope>
    <source>
        <strain evidence="1 2">HB13667</strain>
    </source>
</reference>
<dbReference type="RefSeq" id="WP_054572281.1">
    <property type="nucleotide sequence ID" value="NZ_LKKS01000033.1"/>
</dbReference>
<dbReference type="Gene3D" id="2.60.40.10">
    <property type="entry name" value="Immunoglobulins"/>
    <property type="match status" value="1"/>
</dbReference>
<evidence type="ECO:0000313" key="1">
    <source>
        <dbReference type="EMBL" id="KPM67607.1"/>
    </source>
</evidence>
<dbReference type="EMBL" id="LKKS01000033">
    <property type="protein sequence ID" value="KPM67607.1"/>
    <property type="molecule type" value="Genomic_DNA"/>
</dbReference>
<accession>A0A0P7D010</accession>
<dbReference type="InterPro" id="IPR013783">
    <property type="entry name" value="Ig-like_fold"/>
</dbReference>
<comment type="caution">
    <text evidence="1">The sequence shown here is derived from an EMBL/GenBank/DDBJ whole genome shotgun (WGS) entry which is preliminary data.</text>
</comment>
<protein>
    <recommendedName>
        <fullName evidence="3">Ubiquitin-activating enzyme E1 FCCH domain-containing protein</fullName>
    </recommendedName>
</protein>
<name>A0A0P7D010_PSEPU</name>
<dbReference type="Proteomes" id="UP000050437">
    <property type="component" value="Unassembled WGS sequence"/>
</dbReference>
<proteinExistence type="predicted"/>
<organism evidence="1 2">
    <name type="scientific">Pseudomonas putida</name>
    <name type="common">Arthrobacter siderocapsulatus</name>
    <dbReference type="NCBI Taxonomy" id="303"/>
    <lineage>
        <taxon>Bacteria</taxon>
        <taxon>Pseudomonadati</taxon>
        <taxon>Pseudomonadota</taxon>
        <taxon>Gammaproteobacteria</taxon>
        <taxon>Pseudomonadales</taxon>
        <taxon>Pseudomonadaceae</taxon>
        <taxon>Pseudomonas</taxon>
    </lineage>
</organism>
<gene>
    <name evidence="1" type="ORF">HB13667_06065</name>
</gene>
<dbReference type="AlphaFoldDB" id="A0A0P7D010"/>
<sequence length="774" mass="83715">MTEVIQPSFSAGEVSPATYARVDLGRYYTALKTCRNYQVLPEGGAQNRSGTRYIVETKNSAAKSRLIPFQFSTEQTYILEFGNLYIRFISMGGQVVSGGLPYEIVSPYTSAQLPALKFTQSADVLTIVHPDHPPRELSRLGPTNWTLTAIVFEPSIAAPTGLSATARTGGSGDTTEYQYKVTAVSSISEGSVESNASNTATVNSFDNKPGASLSWTASAGADHYNIYKNKSSGVFGFIGQATGTTFTDINITPETDNTVPIAYNPFADGNNPSVVGYYQQRMVFAASKANPQTVWMSRTGDFHNFGYSDPNKDDDGIEFVIASRQVNQIRHLVSLRELLAMTSGAEIAITGSTDSGVTAANVSAIEQSYFGTSDVPPAIYANTALYIQARGGKLSTLAYNYVSDGFQPQDVSVLSSHLLRGFTIQDMAFTLQPNGILWMARNDGMLLGFTFLPDQQVYAWHWHDTDGQVESVASVPENDEDALYLIVKRTINGITKRYIERMATRQLTKFGSGDYWFDRAFFVDCGLTYDGRRTGTAVLSGGTTWQYPDPLTLTVSTATFDAGMVNRSVILYGGGSEYAIGDVLTVKITAFISATVVTVEPQSVVPGSLRGVSATRWGLAASVVSGLGHLEGKTVSILGDGNVIPQQAVTGGAITLDSPTLVAHIGLPITADFETLDITLQNNQAFLGSKKRINQVVVICQESRGIFAGPDADHLDEFKQRADEDYGEPIELLTGRAEMEIQCQWDNYGRLFIRQSDPLPLTILGVMPNVQSGG</sequence>
<evidence type="ECO:0000313" key="2">
    <source>
        <dbReference type="Proteomes" id="UP000050437"/>
    </source>
</evidence>